<proteinExistence type="predicted"/>
<accession>A0A7R7EKY2</accession>
<evidence type="ECO:0000313" key="3">
    <source>
        <dbReference type="Proteomes" id="UP000595897"/>
    </source>
</evidence>
<dbReference type="KEGG" id="ahb:bsdtb5_19820"/>
<dbReference type="EMBL" id="AP024169">
    <property type="protein sequence ID" value="BCN30687.1"/>
    <property type="molecule type" value="Genomic_DNA"/>
</dbReference>
<name>A0A7R7EKY2_9FIRM</name>
<keyword evidence="3" id="KW-1185">Reference proteome</keyword>
<protein>
    <submittedName>
        <fullName evidence="2">Uncharacterized protein</fullName>
    </submittedName>
</protein>
<keyword evidence="1" id="KW-0812">Transmembrane</keyword>
<evidence type="ECO:0000256" key="1">
    <source>
        <dbReference type="SAM" id="Phobius"/>
    </source>
</evidence>
<dbReference type="AlphaFoldDB" id="A0A7R7EKY2"/>
<evidence type="ECO:0000313" key="2">
    <source>
        <dbReference type="EMBL" id="BCN30687.1"/>
    </source>
</evidence>
<sequence length="238" mass="26772">MPWCPNCKAEYVNGVKVCADCGHELVDSLDSSSVTEDSDSNSEGILLDEIKQDLTNNDTTDNIDKKLSGLAGYNELEMKKAAEDFINRPSAVYVKKADKYEDLKSTTSTFLVFGVCGLIFVALNLLGVISFLNGILSLIVMTILFIIFIAIGINSYITSKTIKTQIENEENVTVQIKEWLKNNMTKEELDTIHNPSEPDEVNFFHKIEYMKGKVSEIHPNVSEAYLDQLVEEFYNDNF</sequence>
<feature type="transmembrane region" description="Helical" evidence="1">
    <location>
        <begin position="135"/>
        <end position="157"/>
    </location>
</feature>
<keyword evidence="1" id="KW-1133">Transmembrane helix</keyword>
<dbReference type="Proteomes" id="UP000595897">
    <property type="component" value="Chromosome"/>
</dbReference>
<keyword evidence="1" id="KW-0472">Membrane</keyword>
<dbReference type="RefSeq" id="WP_271715887.1">
    <property type="nucleotide sequence ID" value="NZ_AP024169.1"/>
</dbReference>
<reference evidence="2 3" key="1">
    <citation type="submission" date="2020-11" db="EMBL/GenBank/DDBJ databases">
        <title>Draft genome sequencing of a Lachnospiraceae strain isolated from anoxic soil subjected to BSD treatment.</title>
        <authorList>
            <person name="Uek A."/>
            <person name="Tonouchi A."/>
        </authorList>
    </citation>
    <scope>NUCLEOTIDE SEQUENCE [LARGE SCALE GENOMIC DNA]</scope>
    <source>
        <strain evidence="2 3">TB5</strain>
    </source>
</reference>
<organism evidence="2 3">
    <name type="scientific">Anaeromicropila herbilytica</name>
    <dbReference type="NCBI Taxonomy" id="2785025"/>
    <lineage>
        <taxon>Bacteria</taxon>
        <taxon>Bacillati</taxon>
        <taxon>Bacillota</taxon>
        <taxon>Clostridia</taxon>
        <taxon>Lachnospirales</taxon>
        <taxon>Lachnospiraceae</taxon>
        <taxon>Anaeromicropila</taxon>
    </lineage>
</organism>
<feature type="transmembrane region" description="Helical" evidence="1">
    <location>
        <begin position="109"/>
        <end position="129"/>
    </location>
</feature>
<gene>
    <name evidence="2" type="ORF">bsdtb5_19820</name>
</gene>